<dbReference type="FunFam" id="3.40.1690.10:FF:000001">
    <property type="entry name" value="Flagellar biosynthetic protein FlhB"/>
    <property type="match status" value="1"/>
</dbReference>
<evidence type="ECO:0000256" key="1">
    <source>
        <dbReference type="ARBA" id="ARBA00004651"/>
    </source>
</evidence>
<evidence type="ECO:0000256" key="2">
    <source>
        <dbReference type="ARBA" id="ARBA00010690"/>
    </source>
</evidence>
<dbReference type="Gene3D" id="3.40.1690.10">
    <property type="entry name" value="secretion proteins EscU"/>
    <property type="match status" value="1"/>
</dbReference>
<evidence type="ECO:0000256" key="12">
    <source>
        <dbReference type="RuleBase" id="RU364091"/>
    </source>
</evidence>
<evidence type="ECO:0000313" key="13">
    <source>
        <dbReference type="EMBL" id="RNF38744.1"/>
    </source>
</evidence>
<feature type="transmembrane region" description="Helical" evidence="12">
    <location>
        <begin position="145"/>
        <end position="172"/>
    </location>
</feature>
<gene>
    <name evidence="12 13" type="primary">flhB</name>
    <name evidence="13" type="ORF">EEX84_12990</name>
</gene>
<name>A0A3M8P6B0_9BACL</name>
<evidence type="ECO:0000256" key="3">
    <source>
        <dbReference type="ARBA" id="ARBA00021622"/>
    </source>
</evidence>
<comment type="caution">
    <text evidence="13">The sequence shown here is derived from an EMBL/GenBank/DDBJ whole genome shotgun (WGS) entry which is preliminary data.</text>
</comment>
<keyword evidence="11 12" id="KW-1006">Bacterial flagellum protein export</keyword>
<keyword evidence="10 12" id="KW-0472">Membrane</keyword>
<evidence type="ECO:0000256" key="11">
    <source>
        <dbReference type="ARBA" id="ARBA00023225"/>
    </source>
</evidence>
<dbReference type="PRINTS" id="PR00950">
    <property type="entry name" value="TYPE3IMSPROT"/>
</dbReference>
<keyword evidence="14" id="KW-1185">Reference proteome</keyword>
<keyword evidence="5 12" id="KW-1003">Cell membrane</keyword>
<dbReference type="RefSeq" id="WP_123166083.1">
    <property type="nucleotide sequence ID" value="NZ_RIAX01000010.1"/>
</dbReference>
<dbReference type="Pfam" id="PF01312">
    <property type="entry name" value="Bac_export_2"/>
    <property type="match status" value="1"/>
</dbReference>
<dbReference type="GO" id="GO:0044780">
    <property type="term" value="P:bacterial-type flagellum assembly"/>
    <property type="evidence" value="ECO:0007669"/>
    <property type="project" value="InterPro"/>
</dbReference>
<accession>A0A3M8P6B0</accession>
<evidence type="ECO:0000256" key="4">
    <source>
        <dbReference type="ARBA" id="ARBA00022448"/>
    </source>
</evidence>
<feature type="transmembrane region" description="Helical" evidence="12">
    <location>
        <begin position="192"/>
        <end position="218"/>
    </location>
</feature>
<keyword evidence="7 12" id="KW-1005">Bacterial flagellum biogenesis</keyword>
<evidence type="ECO:0000256" key="10">
    <source>
        <dbReference type="ARBA" id="ARBA00023136"/>
    </source>
</evidence>
<dbReference type="EMBL" id="RIAX01000010">
    <property type="protein sequence ID" value="RNF38744.1"/>
    <property type="molecule type" value="Genomic_DNA"/>
</dbReference>
<organism evidence="13 14">
    <name type="scientific">Planococcus salinus</name>
    <dbReference type="NCBI Taxonomy" id="1848460"/>
    <lineage>
        <taxon>Bacteria</taxon>
        <taxon>Bacillati</taxon>
        <taxon>Bacillota</taxon>
        <taxon>Bacilli</taxon>
        <taxon>Bacillales</taxon>
        <taxon>Caryophanaceae</taxon>
        <taxon>Planococcus</taxon>
    </lineage>
</organism>
<dbReference type="AlphaFoldDB" id="A0A3M8P6B0"/>
<comment type="subcellular location">
    <subcellularLocation>
        <location evidence="1">Cell membrane</location>
        <topology evidence="1">Multi-pass membrane protein</topology>
    </subcellularLocation>
</comment>
<keyword evidence="4 12" id="KW-0813">Transport</keyword>
<dbReference type="OrthoDB" id="9807950at2"/>
<evidence type="ECO:0000256" key="8">
    <source>
        <dbReference type="ARBA" id="ARBA00022927"/>
    </source>
</evidence>
<evidence type="ECO:0000313" key="14">
    <source>
        <dbReference type="Proteomes" id="UP000275473"/>
    </source>
</evidence>
<protein>
    <recommendedName>
        <fullName evidence="3 12">Flagellar biosynthetic protein FlhB</fullName>
    </recommendedName>
</protein>
<keyword evidence="9 12" id="KW-1133">Transmembrane helix</keyword>
<comment type="similarity">
    <text evidence="2 12">Belongs to the type III secretion exporter family.</text>
</comment>
<dbReference type="Gene3D" id="6.10.250.2080">
    <property type="match status" value="1"/>
</dbReference>
<evidence type="ECO:0000256" key="6">
    <source>
        <dbReference type="ARBA" id="ARBA00022692"/>
    </source>
</evidence>
<keyword evidence="13" id="KW-0282">Flagellum</keyword>
<dbReference type="GO" id="GO:0005886">
    <property type="term" value="C:plasma membrane"/>
    <property type="evidence" value="ECO:0007669"/>
    <property type="project" value="UniProtKB-SubCell"/>
</dbReference>
<keyword evidence="6 12" id="KW-0812">Transmembrane</keyword>
<dbReference type="InterPro" id="IPR006136">
    <property type="entry name" value="FlhB"/>
</dbReference>
<keyword evidence="13" id="KW-0969">Cilium</keyword>
<dbReference type="SUPFAM" id="SSF160544">
    <property type="entry name" value="EscU C-terminal domain-like"/>
    <property type="match status" value="1"/>
</dbReference>
<dbReference type="Proteomes" id="UP000275473">
    <property type="component" value="Unassembled WGS sequence"/>
</dbReference>
<sequence>MQKRLSLDLQFFAGEKTEKATPQKRQESKRKGQVAKSPEVSAAMIMLGGVLLLYFLGGWMLEQIMAVYQINFSQFIDWEWSPQNIRTLFEQMTFSGMKIVAPIMLIGLVFGVLGNYIQVGPLFTVEPLKAKLERVNPIKGAKRIFSIRALVELAKSLLKIAIISSAAFGVLWLGKDELFSLSQQSIGQSLSFIGSLVFQMGLVASLILLCLSVLDYMYQKYEFEKGIRMSKQDMKDEFKKAEGDPLIKSKIKERQRQMSMNRMIQDLPNADVLITNPTHYAIAIKYDAETMEAPMVIAMGKDHLALKIKEKAKELELVIMENKPLARALYQQVEIGDHVPEELFMAVAEVLAYVYRLKGKIN</sequence>
<keyword evidence="8 12" id="KW-0653">Protein transport</keyword>
<dbReference type="InterPro" id="IPR006135">
    <property type="entry name" value="T3SS_substrate_exporter"/>
</dbReference>
<dbReference type="PANTHER" id="PTHR30531">
    <property type="entry name" value="FLAGELLAR BIOSYNTHETIC PROTEIN FLHB"/>
    <property type="match status" value="1"/>
</dbReference>
<feature type="transmembrane region" description="Helical" evidence="12">
    <location>
        <begin position="40"/>
        <end position="61"/>
    </location>
</feature>
<evidence type="ECO:0000256" key="7">
    <source>
        <dbReference type="ARBA" id="ARBA00022795"/>
    </source>
</evidence>
<proteinExistence type="inferred from homology"/>
<comment type="function">
    <text evidence="12">Required for formation of the rod structure in the basal body of the flagellar apparatus. Together with FliI and FliH, may constitute the export apparatus of flagellin.</text>
</comment>
<evidence type="ECO:0000256" key="5">
    <source>
        <dbReference type="ARBA" id="ARBA00022475"/>
    </source>
</evidence>
<dbReference type="PANTHER" id="PTHR30531:SF12">
    <property type="entry name" value="FLAGELLAR BIOSYNTHETIC PROTEIN FLHB"/>
    <property type="match status" value="1"/>
</dbReference>
<reference evidence="13 14" key="1">
    <citation type="journal article" date="2018" name="Int. J. Syst. Evol. Microbiol.">
        <title>Planococcus salinus sp. nov., a moderately halophilic bacterium isolated from a saline-alkali soil.</title>
        <authorList>
            <person name="Gan L."/>
        </authorList>
    </citation>
    <scope>NUCLEOTIDE SEQUENCE [LARGE SCALE GENOMIC DNA]</scope>
    <source>
        <strain evidence="13 14">LCB217</strain>
    </source>
</reference>
<dbReference type="NCBIfam" id="TIGR00328">
    <property type="entry name" value="flhB"/>
    <property type="match status" value="1"/>
</dbReference>
<dbReference type="GO" id="GO:0009306">
    <property type="term" value="P:protein secretion"/>
    <property type="evidence" value="ECO:0007669"/>
    <property type="project" value="InterPro"/>
</dbReference>
<evidence type="ECO:0000256" key="9">
    <source>
        <dbReference type="ARBA" id="ARBA00022989"/>
    </source>
</evidence>
<keyword evidence="13" id="KW-0966">Cell projection</keyword>
<feature type="transmembrane region" description="Helical" evidence="12">
    <location>
        <begin position="99"/>
        <end position="124"/>
    </location>
</feature>
<dbReference type="InterPro" id="IPR029025">
    <property type="entry name" value="T3SS_substrate_exporter_C"/>
</dbReference>